<dbReference type="Gene3D" id="1.10.3130.20">
    <property type="entry name" value="Phycobilisome linker domain"/>
    <property type="match status" value="1"/>
</dbReference>
<gene>
    <name evidence="2" type="ORF">OIHEL45_20351</name>
</gene>
<dbReference type="Proteomes" id="UP000003257">
    <property type="component" value="Unassembled WGS sequence"/>
</dbReference>
<keyword evidence="3" id="KW-1185">Reference proteome</keyword>
<dbReference type="EMBL" id="ABID01000016">
    <property type="protein sequence ID" value="EDQ03461.1"/>
    <property type="molecule type" value="Genomic_DNA"/>
</dbReference>
<dbReference type="PRINTS" id="PR00313">
    <property type="entry name" value="CABNDNGRPT"/>
</dbReference>
<comment type="caution">
    <text evidence="2">The sequence shown here is derived from an EMBL/GenBank/DDBJ whole genome shotgun (WGS) entry which is preliminary data.</text>
</comment>
<name>A0ABP2D891_9RHOB</name>
<dbReference type="InterPro" id="IPR025282">
    <property type="entry name" value="DUF4214"/>
</dbReference>
<sequence length="554" mass="55988">MATSTQINAITALYVGYFDRAPDPAGLQFWIDQIDNGREFNTIAADFAASAEAVALYPYLTTPAVSSPAAFITNIYANLFGRTPDDEGLEFWTGVLEDGSVSVADMIEAIIMGARDDAAAGTFDKSVLDNKVEVGLDFALETGNVAGFKFDAAAKAAAVAAVNGVTEDQATVDAAKAATDAFVADGTVPGTVGQTLTLTAAADNLVGTADVDTFQAVVGAGAADTLTVFDKLDGGAGEDTLDMIVTGDLITPGGVSIKNIETVNLFRDATLTPATAVNAATFVGAKQIWQIDNASAINNLVDGQAAGFRDTALNGMVTYKAGATAATVALDNIATNGQLDVVGKDLETVTVSGTVDNSVAAKITVNIGNPGSGADAVTDVVLALENDTDVTVIGNNALSTLETIDASGSTGGITASIFNSGNDGYAALSSVVGGSGNDDLTLDNLLSFEAETVEISGGAGNDLITITDTTGTGGTATAVAVNITGGAGNDTLAFTNTLANITDASEASFMDSLITFADFNGDEDVLDLNGSLAVLSNTDRANIAAEDNLFDALT</sequence>
<accession>A0ABP2D891</accession>
<feature type="domain" description="DUF4214" evidence="1">
    <location>
        <begin position="68"/>
        <end position="110"/>
    </location>
</feature>
<evidence type="ECO:0000259" key="1">
    <source>
        <dbReference type="Pfam" id="PF13946"/>
    </source>
</evidence>
<reference evidence="2 3" key="1">
    <citation type="submission" date="2007-11" db="EMBL/GenBank/DDBJ databases">
        <authorList>
            <person name="Wagner-Dobler I."/>
            <person name="Ferriera S."/>
            <person name="Johnson J."/>
            <person name="Kravitz S."/>
            <person name="Beeson K."/>
            <person name="Sutton G."/>
            <person name="Rogers Y.-H."/>
            <person name="Friedman R."/>
            <person name="Frazier M."/>
            <person name="Venter J.C."/>
        </authorList>
    </citation>
    <scope>NUCLEOTIDE SEQUENCE [LARGE SCALE GENOMIC DNA]</scope>
    <source>
        <strain evidence="2 3">HEL-45</strain>
    </source>
</reference>
<feature type="non-terminal residue" evidence="2">
    <location>
        <position position="554"/>
    </location>
</feature>
<evidence type="ECO:0000313" key="2">
    <source>
        <dbReference type="EMBL" id="EDQ03461.1"/>
    </source>
</evidence>
<evidence type="ECO:0000313" key="3">
    <source>
        <dbReference type="Proteomes" id="UP000003257"/>
    </source>
</evidence>
<proteinExistence type="predicted"/>
<dbReference type="InterPro" id="IPR038255">
    <property type="entry name" value="PBS_linker_sf"/>
</dbReference>
<feature type="domain" description="DUF4214" evidence="1">
    <location>
        <begin position="10"/>
        <end position="56"/>
    </location>
</feature>
<organism evidence="2 3">
    <name type="scientific">Sulfitobacter indolifex HEL-45</name>
    <dbReference type="NCBI Taxonomy" id="391624"/>
    <lineage>
        <taxon>Bacteria</taxon>
        <taxon>Pseudomonadati</taxon>
        <taxon>Pseudomonadota</taxon>
        <taxon>Alphaproteobacteria</taxon>
        <taxon>Rhodobacterales</taxon>
        <taxon>Roseobacteraceae</taxon>
        <taxon>Sulfitobacter</taxon>
    </lineage>
</organism>
<dbReference type="Pfam" id="PF13946">
    <property type="entry name" value="DUF4214"/>
    <property type="match status" value="2"/>
</dbReference>
<protein>
    <submittedName>
        <fullName evidence="2">Hemolysin-type calcium-binding region</fullName>
    </submittedName>
</protein>